<feature type="compositionally biased region" description="Polar residues" evidence="1">
    <location>
        <begin position="248"/>
        <end position="258"/>
    </location>
</feature>
<protein>
    <submittedName>
        <fullName evidence="2">Uncharacterized protein</fullName>
    </submittedName>
</protein>
<name>A0A6A1UXK1_9ROSI</name>
<evidence type="ECO:0000313" key="2">
    <source>
        <dbReference type="EMBL" id="KAB1204528.1"/>
    </source>
</evidence>
<feature type="compositionally biased region" description="Acidic residues" evidence="1">
    <location>
        <begin position="76"/>
        <end position="85"/>
    </location>
</feature>
<dbReference type="OrthoDB" id="693363at2759"/>
<keyword evidence="3" id="KW-1185">Reference proteome</keyword>
<comment type="caution">
    <text evidence="2">The sequence shown here is derived from an EMBL/GenBank/DDBJ whole genome shotgun (WGS) entry which is preliminary data.</text>
</comment>
<evidence type="ECO:0000256" key="1">
    <source>
        <dbReference type="SAM" id="MobiDB-lite"/>
    </source>
</evidence>
<dbReference type="Proteomes" id="UP000516437">
    <property type="component" value="Chromosome 8"/>
</dbReference>
<accession>A0A6A1UXK1</accession>
<dbReference type="AlphaFoldDB" id="A0A6A1UXK1"/>
<feature type="compositionally biased region" description="Acidic residues" evidence="1">
    <location>
        <begin position="116"/>
        <end position="132"/>
    </location>
</feature>
<feature type="compositionally biased region" description="Low complexity" evidence="1">
    <location>
        <begin position="41"/>
        <end position="55"/>
    </location>
</feature>
<dbReference type="PANTHER" id="PTHR31365:SF15">
    <property type="entry name" value="EXPRESSED PROTEIN"/>
    <property type="match status" value="1"/>
</dbReference>
<dbReference type="EMBL" id="RXIC02000026">
    <property type="protein sequence ID" value="KAB1204528.1"/>
    <property type="molecule type" value="Genomic_DNA"/>
</dbReference>
<feature type="compositionally biased region" description="Basic and acidic residues" evidence="1">
    <location>
        <begin position="102"/>
        <end position="115"/>
    </location>
</feature>
<feature type="region of interest" description="Disordered" evidence="1">
    <location>
        <begin position="26"/>
        <end position="173"/>
    </location>
</feature>
<evidence type="ECO:0000313" key="3">
    <source>
        <dbReference type="Proteomes" id="UP000516437"/>
    </source>
</evidence>
<feature type="region of interest" description="Disordered" evidence="1">
    <location>
        <begin position="186"/>
        <end position="275"/>
    </location>
</feature>
<dbReference type="PANTHER" id="PTHR31365">
    <property type="entry name" value="EXPRESSED PROTEIN"/>
    <property type="match status" value="1"/>
</dbReference>
<proteinExistence type="predicted"/>
<gene>
    <name evidence="2" type="ORF">CJ030_MR8G021820</name>
</gene>
<sequence length="360" mass="39898">MVGGGSRREEGSMVINSTNVFAALETLRKKKKSDKERKSSKGSSKAQSASAAAQPKEPEPSVYWAPAPLNAKSWADVDDEDDDDYYATTAPPQAVWGATDQLEQHNKEQANHLEDSESEEDILDEGDDDVEEEHEHEHEQEVPIHPESVLKKPPEVSERPKEAERQLSKKERKKKELAELEALLADFGVTQKESDGQDESSGAALEKKDGEPNADGEKKENVSAESKSAKKKKKKDKTSKEVKEVQDQPDNSDVTNGQDEAAGAEQTEEDASALDVKERLKKMASVKKKKSSKERCRCCLQKLLHSRSCCKECKTCCSKEEREKPLQPATSALDNVFGGRHHFDIYIGTSILQCSDNSAK</sequence>
<organism evidence="2 3">
    <name type="scientific">Morella rubra</name>
    <name type="common">Chinese bayberry</name>
    <dbReference type="NCBI Taxonomy" id="262757"/>
    <lineage>
        <taxon>Eukaryota</taxon>
        <taxon>Viridiplantae</taxon>
        <taxon>Streptophyta</taxon>
        <taxon>Embryophyta</taxon>
        <taxon>Tracheophyta</taxon>
        <taxon>Spermatophyta</taxon>
        <taxon>Magnoliopsida</taxon>
        <taxon>eudicotyledons</taxon>
        <taxon>Gunneridae</taxon>
        <taxon>Pentapetalae</taxon>
        <taxon>rosids</taxon>
        <taxon>fabids</taxon>
        <taxon>Fagales</taxon>
        <taxon>Myricaceae</taxon>
        <taxon>Morella</taxon>
    </lineage>
</organism>
<feature type="compositionally biased region" description="Basic and acidic residues" evidence="1">
    <location>
        <begin position="133"/>
        <end position="173"/>
    </location>
</feature>
<feature type="compositionally biased region" description="Basic and acidic residues" evidence="1">
    <location>
        <begin position="205"/>
        <end position="222"/>
    </location>
</feature>
<reference evidence="2 3" key="1">
    <citation type="journal article" date="2019" name="Plant Biotechnol. J.">
        <title>The red bayberry genome and genetic basis of sex determination.</title>
        <authorList>
            <person name="Jia H.M."/>
            <person name="Jia H.J."/>
            <person name="Cai Q.L."/>
            <person name="Wang Y."/>
            <person name="Zhao H.B."/>
            <person name="Yang W.F."/>
            <person name="Wang G.Y."/>
            <person name="Li Y.H."/>
            <person name="Zhan D.L."/>
            <person name="Shen Y.T."/>
            <person name="Niu Q.F."/>
            <person name="Chang L."/>
            <person name="Qiu J."/>
            <person name="Zhao L."/>
            <person name="Xie H.B."/>
            <person name="Fu W.Y."/>
            <person name="Jin J."/>
            <person name="Li X.W."/>
            <person name="Jiao Y."/>
            <person name="Zhou C.C."/>
            <person name="Tu T."/>
            <person name="Chai C.Y."/>
            <person name="Gao J.L."/>
            <person name="Fan L.J."/>
            <person name="van de Weg E."/>
            <person name="Wang J.Y."/>
            <person name="Gao Z.S."/>
        </authorList>
    </citation>
    <scope>NUCLEOTIDE SEQUENCE [LARGE SCALE GENOMIC DNA]</scope>
    <source>
        <tissue evidence="2">Leaves</tissue>
    </source>
</reference>